<keyword evidence="11" id="KW-0460">Magnesium</keyword>
<keyword evidence="16" id="KW-0560">Oxidoreductase</keyword>
<dbReference type="Pfam" id="PF00124">
    <property type="entry name" value="Photo_RC"/>
    <property type="match status" value="1"/>
</dbReference>
<feature type="non-terminal residue" evidence="22">
    <location>
        <position position="235"/>
    </location>
</feature>
<dbReference type="PANTHER" id="PTHR33149">
    <property type="entry name" value="PHOTOSYSTEM II PROTEIN D1"/>
    <property type="match status" value="1"/>
</dbReference>
<evidence type="ECO:0000256" key="3">
    <source>
        <dbReference type="ARBA" id="ARBA00022448"/>
    </source>
</evidence>
<evidence type="ECO:0000256" key="20">
    <source>
        <dbReference type="ARBA" id="ARBA00023276"/>
    </source>
</evidence>
<feature type="transmembrane region" description="Helical" evidence="21">
    <location>
        <begin position="49"/>
        <end position="71"/>
    </location>
</feature>
<keyword evidence="8" id="KW-0934">Plastid</keyword>
<comment type="similarity">
    <text evidence="2">Belongs to the reaction center PufL/M/PsbA/D family.</text>
</comment>
<evidence type="ECO:0000256" key="1">
    <source>
        <dbReference type="ARBA" id="ARBA00004141"/>
    </source>
</evidence>
<keyword evidence="23" id="KW-1185">Reference proteome</keyword>
<keyword evidence="12" id="KW-0249">Electron transport</keyword>
<keyword evidence="14" id="KW-0007">Acetylation</keyword>
<evidence type="ECO:0000256" key="8">
    <source>
        <dbReference type="ARBA" id="ARBA00022640"/>
    </source>
</evidence>
<keyword evidence="4" id="KW-0148">Chlorophyll</keyword>
<evidence type="ECO:0000256" key="19">
    <source>
        <dbReference type="ARBA" id="ARBA00023136"/>
    </source>
</evidence>
<comment type="caution">
    <text evidence="22">The sequence shown here is derived from an EMBL/GenBank/DDBJ whole genome shotgun (WGS) entry which is preliminary data.</text>
</comment>
<keyword evidence="17" id="KW-0408">Iron</keyword>
<name>A0ABQ7X303_BRANA</name>
<accession>A0ABQ7X303</accession>
<evidence type="ECO:0000256" key="16">
    <source>
        <dbReference type="ARBA" id="ARBA00023002"/>
    </source>
</evidence>
<dbReference type="Gene3D" id="1.20.85.10">
    <property type="entry name" value="Photosystem II protein D1-like"/>
    <property type="match status" value="1"/>
</dbReference>
<evidence type="ECO:0000313" key="23">
    <source>
        <dbReference type="Proteomes" id="UP000824890"/>
    </source>
</evidence>
<feature type="transmembrane region" description="Helical" evidence="21">
    <location>
        <begin position="113"/>
        <end position="132"/>
    </location>
</feature>
<proteinExistence type="inferred from homology"/>
<evidence type="ECO:0000256" key="7">
    <source>
        <dbReference type="ARBA" id="ARBA00022553"/>
    </source>
</evidence>
<comment type="subcellular location">
    <subcellularLocation>
        <location evidence="1">Membrane</location>
        <topology evidence="1">Multi-pass membrane protein</topology>
    </subcellularLocation>
</comment>
<evidence type="ECO:0000256" key="21">
    <source>
        <dbReference type="SAM" id="Phobius"/>
    </source>
</evidence>
<keyword evidence="10" id="KW-0479">Metal-binding</keyword>
<dbReference type="InterPro" id="IPR000484">
    <property type="entry name" value="Photo_RC_L/M"/>
</dbReference>
<evidence type="ECO:0000256" key="4">
    <source>
        <dbReference type="ARBA" id="ARBA00022494"/>
    </source>
</evidence>
<protein>
    <submittedName>
        <fullName evidence="22">Uncharacterized protein</fullName>
    </submittedName>
</protein>
<evidence type="ECO:0000256" key="17">
    <source>
        <dbReference type="ARBA" id="ARBA00023004"/>
    </source>
</evidence>
<evidence type="ECO:0000256" key="2">
    <source>
        <dbReference type="ARBA" id="ARBA00008204"/>
    </source>
</evidence>
<dbReference type="Proteomes" id="UP000824890">
    <property type="component" value="Unassembled WGS sequence"/>
</dbReference>
<evidence type="ECO:0000256" key="6">
    <source>
        <dbReference type="ARBA" id="ARBA00022531"/>
    </source>
</evidence>
<sequence length="235" mass="26038">GPLRFCRLVWSIALPCAYFALGGWFTGTTFVTSWYTHGLASSYLEGCNFLTAAVSTPANSLAAFFVVTVGTRRFYSLVSIRRSVAFVALHGAFALIGFMLRQFELARSVQLRPYKAIAFSGPIAVFVSVFLIYPLGQSGGSLRLVLGVAAIFRFILFFQGNWFMDECSWSSRSSFEPTYSRCGWRLKISLMKNLIFPEEVLPRGNALNGTLALAGRDQKPLVSLGGRECPTYQFI</sequence>
<organism evidence="22 23">
    <name type="scientific">Brassica napus</name>
    <name type="common">Rape</name>
    <dbReference type="NCBI Taxonomy" id="3708"/>
    <lineage>
        <taxon>Eukaryota</taxon>
        <taxon>Viridiplantae</taxon>
        <taxon>Streptophyta</taxon>
        <taxon>Embryophyta</taxon>
        <taxon>Tracheophyta</taxon>
        <taxon>Spermatophyta</taxon>
        <taxon>Magnoliopsida</taxon>
        <taxon>eudicotyledons</taxon>
        <taxon>Gunneridae</taxon>
        <taxon>Pentapetalae</taxon>
        <taxon>rosids</taxon>
        <taxon>malvids</taxon>
        <taxon>Brassicales</taxon>
        <taxon>Brassicaceae</taxon>
        <taxon>Brassiceae</taxon>
        <taxon>Brassica</taxon>
    </lineage>
</organism>
<keyword evidence="20" id="KW-0604">Photosystem II</keyword>
<dbReference type="InterPro" id="IPR055266">
    <property type="entry name" value="D1/D2"/>
</dbReference>
<evidence type="ECO:0000313" key="22">
    <source>
        <dbReference type="EMBL" id="KAH0850328.1"/>
    </source>
</evidence>
<keyword evidence="13 21" id="KW-1133">Transmembrane helix</keyword>
<feature type="transmembrane region" description="Helical" evidence="21">
    <location>
        <begin position="12"/>
        <end position="37"/>
    </location>
</feature>
<evidence type="ECO:0000256" key="14">
    <source>
        <dbReference type="ARBA" id="ARBA00022990"/>
    </source>
</evidence>
<dbReference type="InterPro" id="IPR036854">
    <property type="entry name" value="Photo_II_D1/D2_sf"/>
</dbReference>
<evidence type="ECO:0000256" key="12">
    <source>
        <dbReference type="ARBA" id="ARBA00022982"/>
    </source>
</evidence>
<reference evidence="22 23" key="1">
    <citation type="submission" date="2021-05" db="EMBL/GenBank/DDBJ databases">
        <title>Genome Assembly of Synthetic Allotetraploid Brassica napus Reveals Homoeologous Exchanges between Subgenomes.</title>
        <authorList>
            <person name="Davis J.T."/>
        </authorList>
    </citation>
    <scope>NUCLEOTIDE SEQUENCE [LARGE SCALE GENOMIC DNA]</scope>
    <source>
        <strain evidence="23">cv. Da-Ae</strain>
        <tissue evidence="22">Seedling</tissue>
    </source>
</reference>
<dbReference type="PANTHER" id="PTHR33149:SF12">
    <property type="entry name" value="PHOTOSYSTEM II D2 PROTEIN"/>
    <property type="match status" value="1"/>
</dbReference>
<evidence type="ECO:0000256" key="10">
    <source>
        <dbReference type="ARBA" id="ARBA00022723"/>
    </source>
</evidence>
<keyword evidence="19 21" id="KW-0472">Membrane</keyword>
<keyword evidence="6" id="KW-0602">Photosynthesis</keyword>
<keyword evidence="15" id="KW-0157">Chromophore</keyword>
<feature type="non-terminal residue" evidence="22">
    <location>
        <position position="1"/>
    </location>
</feature>
<evidence type="ECO:0000256" key="9">
    <source>
        <dbReference type="ARBA" id="ARBA00022692"/>
    </source>
</evidence>
<feature type="transmembrane region" description="Helical" evidence="21">
    <location>
        <begin position="144"/>
        <end position="164"/>
    </location>
</feature>
<evidence type="ECO:0000256" key="15">
    <source>
        <dbReference type="ARBA" id="ARBA00022991"/>
    </source>
</evidence>
<keyword evidence="18" id="KW-0793">Thylakoid</keyword>
<evidence type="ECO:0000256" key="11">
    <source>
        <dbReference type="ARBA" id="ARBA00022842"/>
    </source>
</evidence>
<dbReference type="SUPFAM" id="SSF81483">
    <property type="entry name" value="Bacterial photosystem II reaction centre, L and M subunits"/>
    <property type="match status" value="1"/>
</dbReference>
<evidence type="ECO:0000256" key="13">
    <source>
        <dbReference type="ARBA" id="ARBA00022989"/>
    </source>
</evidence>
<keyword evidence="5" id="KW-0150">Chloroplast</keyword>
<feature type="transmembrane region" description="Helical" evidence="21">
    <location>
        <begin position="83"/>
        <end position="101"/>
    </location>
</feature>
<keyword evidence="7" id="KW-0597">Phosphoprotein</keyword>
<evidence type="ECO:0000256" key="18">
    <source>
        <dbReference type="ARBA" id="ARBA00023078"/>
    </source>
</evidence>
<gene>
    <name evidence="22" type="ORF">HID58_095637</name>
</gene>
<keyword evidence="9 21" id="KW-0812">Transmembrane</keyword>
<keyword evidence="3" id="KW-0813">Transport</keyword>
<evidence type="ECO:0000256" key="5">
    <source>
        <dbReference type="ARBA" id="ARBA00022528"/>
    </source>
</evidence>
<dbReference type="EMBL" id="JAGKQM010002093">
    <property type="protein sequence ID" value="KAH0850328.1"/>
    <property type="molecule type" value="Genomic_DNA"/>
</dbReference>